<dbReference type="GO" id="GO:0004636">
    <property type="term" value="F:phosphoribosyl-ATP diphosphatase activity"/>
    <property type="evidence" value="ECO:0007669"/>
    <property type="project" value="UniProtKB-EC"/>
</dbReference>
<gene>
    <name evidence="1" type="primary">hisE2</name>
    <name evidence="1" type="ORF">HMPREF9393_0780</name>
</gene>
<name>F3UB57_STRSA</name>
<organism evidence="1 2">
    <name type="scientific">Streptococcus sanguinis SK1056</name>
    <dbReference type="NCBI Taxonomy" id="888820"/>
    <lineage>
        <taxon>Bacteria</taxon>
        <taxon>Bacillati</taxon>
        <taxon>Bacillota</taxon>
        <taxon>Bacilli</taxon>
        <taxon>Lactobacillales</taxon>
        <taxon>Streptococcaceae</taxon>
        <taxon>Streptococcus</taxon>
    </lineage>
</organism>
<dbReference type="EC" id="3.6.1.31" evidence="1"/>
<sequence length="53" mass="6331">MRVGEIRKLLLNNIAHFYYHNVMVIFHTNIKLELLDASISNNKIEKQRRMFSA</sequence>
<protein>
    <submittedName>
        <fullName evidence="1">Phosphoribosyl-ATP pyrophosphatase</fullName>
        <ecNumber evidence="1">3.6.1.31</ecNumber>
    </submittedName>
</protein>
<dbReference type="AlphaFoldDB" id="F3UB57"/>
<reference evidence="1 2" key="1">
    <citation type="submission" date="2011-03" db="EMBL/GenBank/DDBJ databases">
        <authorList>
            <person name="Muzny D."/>
            <person name="Qin X."/>
            <person name="Deng J."/>
            <person name="Jiang H."/>
            <person name="Liu Y."/>
            <person name="Qu J."/>
            <person name="Song X.-Z."/>
            <person name="Zhang L."/>
            <person name="Thornton R."/>
            <person name="Coyle M."/>
            <person name="Francisco L."/>
            <person name="Jackson L."/>
            <person name="Javaid M."/>
            <person name="Korchina V."/>
            <person name="Kovar C."/>
            <person name="Mata R."/>
            <person name="Mathew T."/>
            <person name="Ngo R."/>
            <person name="Nguyen L."/>
            <person name="Nguyen N."/>
            <person name="Okwuonu G."/>
            <person name="Ongeri F."/>
            <person name="Pham C."/>
            <person name="Simmons D."/>
            <person name="Wilczek-Boney K."/>
            <person name="Hale W."/>
            <person name="Jakkamsetti A."/>
            <person name="Pham P."/>
            <person name="Ruth R."/>
            <person name="San Lucas F."/>
            <person name="Warren J."/>
            <person name="Zhang J."/>
            <person name="Zhao Z."/>
            <person name="Zhou C."/>
            <person name="Zhu D."/>
            <person name="Lee S."/>
            <person name="Bess C."/>
            <person name="Blankenburg K."/>
            <person name="Forbes L."/>
            <person name="Fu Q."/>
            <person name="Gubbala S."/>
            <person name="Hirani K."/>
            <person name="Jayaseelan J.C."/>
            <person name="Lara F."/>
            <person name="Munidasa M."/>
            <person name="Palculict T."/>
            <person name="Patil S."/>
            <person name="Pu L.-L."/>
            <person name="Saada N."/>
            <person name="Tang L."/>
            <person name="Weissenberger G."/>
            <person name="Zhu Y."/>
            <person name="Hemphill L."/>
            <person name="Shang Y."/>
            <person name="Youmans B."/>
            <person name="Ayvaz T."/>
            <person name="Ross M."/>
            <person name="Santibanez J."/>
            <person name="Aqrawi P."/>
            <person name="Gross S."/>
            <person name="Joshi V."/>
            <person name="Fowler G."/>
            <person name="Nazareth L."/>
            <person name="Reid J."/>
            <person name="Worley K."/>
            <person name="Petrosino J."/>
            <person name="Highlander S."/>
            <person name="Gibbs R."/>
        </authorList>
    </citation>
    <scope>NUCLEOTIDE SEQUENCE [LARGE SCALE GENOMIC DNA]</scope>
    <source>
        <strain evidence="1 2">SK1056</strain>
    </source>
</reference>
<keyword evidence="1" id="KW-0378">Hydrolase</keyword>
<comment type="caution">
    <text evidence="1">The sequence shown here is derived from an EMBL/GenBank/DDBJ whole genome shotgun (WGS) entry which is preliminary data.</text>
</comment>
<proteinExistence type="predicted"/>
<dbReference type="EMBL" id="AFFL01000002">
    <property type="protein sequence ID" value="EGJ39158.1"/>
    <property type="molecule type" value="Genomic_DNA"/>
</dbReference>
<dbReference type="HOGENOM" id="CLU_3240420_0_0_9"/>
<evidence type="ECO:0000313" key="2">
    <source>
        <dbReference type="Proteomes" id="UP000004171"/>
    </source>
</evidence>
<accession>F3UB57</accession>
<dbReference type="Proteomes" id="UP000004171">
    <property type="component" value="Unassembled WGS sequence"/>
</dbReference>
<evidence type="ECO:0000313" key="1">
    <source>
        <dbReference type="EMBL" id="EGJ39158.1"/>
    </source>
</evidence>